<reference evidence="1 2" key="1">
    <citation type="journal article" date="2019" name="Int. J. Syst. Evol. Microbiol.">
        <title>The Global Catalogue of Microorganisms (GCM) 10K type strain sequencing project: providing services to taxonomists for standard genome sequencing and annotation.</title>
        <authorList>
            <consortium name="The Broad Institute Genomics Platform"/>
            <consortium name="The Broad Institute Genome Sequencing Center for Infectious Disease"/>
            <person name="Wu L."/>
            <person name="Ma J."/>
        </authorList>
    </citation>
    <scope>NUCLEOTIDE SEQUENCE [LARGE SCALE GENOMIC DNA]</scope>
    <source>
        <strain evidence="1 2">JCM 16374</strain>
    </source>
</reference>
<evidence type="ECO:0000313" key="1">
    <source>
        <dbReference type="EMBL" id="GAA2694314.1"/>
    </source>
</evidence>
<dbReference type="EMBL" id="BAAARK010000072">
    <property type="protein sequence ID" value="GAA2694314.1"/>
    <property type="molecule type" value="Genomic_DNA"/>
</dbReference>
<name>A0ABN3T599_9ACTN</name>
<dbReference type="Proteomes" id="UP001500994">
    <property type="component" value="Unassembled WGS sequence"/>
</dbReference>
<protein>
    <submittedName>
        <fullName evidence="1">Uncharacterized protein</fullName>
    </submittedName>
</protein>
<proteinExistence type="predicted"/>
<accession>A0ABN3T599</accession>
<keyword evidence="2" id="KW-1185">Reference proteome</keyword>
<dbReference type="RefSeq" id="WP_344585095.1">
    <property type="nucleotide sequence ID" value="NZ_BAAARK010000072.1"/>
</dbReference>
<sequence>MGYRIEVRGRPDTDRLLDRTGELDTWLKLDLIIRSNARGTWQLLVKDKTRQADLLEKGGEIAVTADPLLARRP</sequence>
<gene>
    <name evidence="1" type="ORF">GCM10009864_81400</name>
</gene>
<organism evidence="1 2">
    <name type="scientific">Streptomyces lunalinharesii</name>
    <dbReference type="NCBI Taxonomy" id="333384"/>
    <lineage>
        <taxon>Bacteria</taxon>
        <taxon>Bacillati</taxon>
        <taxon>Actinomycetota</taxon>
        <taxon>Actinomycetes</taxon>
        <taxon>Kitasatosporales</taxon>
        <taxon>Streptomycetaceae</taxon>
        <taxon>Streptomyces</taxon>
    </lineage>
</organism>
<comment type="caution">
    <text evidence="1">The sequence shown here is derived from an EMBL/GenBank/DDBJ whole genome shotgun (WGS) entry which is preliminary data.</text>
</comment>
<evidence type="ECO:0000313" key="2">
    <source>
        <dbReference type="Proteomes" id="UP001500994"/>
    </source>
</evidence>